<reference evidence="2 3" key="1">
    <citation type="journal article" date="2024" name="BMC Genomics">
        <title>De novo assembly and annotation of Popillia japonica's genome with initial clues to its potential as an invasive pest.</title>
        <authorList>
            <person name="Cucini C."/>
            <person name="Boschi S."/>
            <person name="Funari R."/>
            <person name="Cardaioli E."/>
            <person name="Iannotti N."/>
            <person name="Marturano G."/>
            <person name="Paoli F."/>
            <person name="Bruttini M."/>
            <person name="Carapelli A."/>
            <person name="Frati F."/>
            <person name="Nardi F."/>
        </authorList>
    </citation>
    <scope>NUCLEOTIDE SEQUENCE [LARGE SCALE GENOMIC DNA]</scope>
    <source>
        <strain evidence="2">DMR45628</strain>
    </source>
</reference>
<evidence type="ECO:0000313" key="3">
    <source>
        <dbReference type="Proteomes" id="UP001458880"/>
    </source>
</evidence>
<comment type="caution">
    <text evidence="2">The sequence shown here is derived from an EMBL/GenBank/DDBJ whole genome shotgun (WGS) entry which is preliminary data.</text>
</comment>
<protein>
    <submittedName>
        <fullName evidence="2">Uncharacterized protein</fullName>
    </submittedName>
</protein>
<dbReference type="PANTHER" id="PTHR21104">
    <property type="entry name" value="FIBRONECTIN TYPE III DOMAIN-CONTAINING PROTEIN"/>
    <property type="match status" value="1"/>
</dbReference>
<name>A0AAW1ICQ7_POPJA</name>
<feature type="compositionally biased region" description="Basic and acidic residues" evidence="1">
    <location>
        <begin position="66"/>
        <end position="78"/>
    </location>
</feature>
<proteinExistence type="predicted"/>
<evidence type="ECO:0000313" key="2">
    <source>
        <dbReference type="EMBL" id="KAK9687252.1"/>
    </source>
</evidence>
<accession>A0AAW1ICQ7</accession>
<dbReference type="EMBL" id="JASPKY010000654">
    <property type="protein sequence ID" value="KAK9687252.1"/>
    <property type="molecule type" value="Genomic_DNA"/>
</dbReference>
<dbReference type="Proteomes" id="UP001458880">
    <property type="component" value="Unassembled WGS sequence"/>
</dbReference>
<sequence length="84" mass="9535">MSNSGPGFDSKEFFRRHGSISKLCRKARSVDNLSMNDADDDDQHFGLPMLAVSGPSPPEDEDETEMDKFIKQDHHYNDTPDITY</sequence>
<feature type="region of interest" description="Disordered" evidence="1">
    <location>
        <begin position="34"/>
        <end position="84"/>
    </location>
</feature>
<keyword evidence="3" id="KW-1185">Reference proteome</keyword>
<dbReference type="PANTHER" id="PTHR21104:SF2">
    <property type="entry name" value="FIBRONECTIN TYPE-III DOMAIN-CONTAINING PROTEIN"/>
    <property type="match status" value="1"/>
</dbReference>
<dbReference type="AlphaFoldDB" id="A0AAW1ICQ7"/>
<evidence type="ECO:0000256" key="1">
    <source>
        <dbReference type="SAM" id="MobiDB-lite"/>
    </source>
</evidence>
<gene>
    <name evidence="2" type="ORF">QE152_g36565</name>
</gene>
<organism evidence="2 3">
    <name type="scientific">Popillia japonica</name>
    <name type="common">Japanese beetle</name>
    <dbReference type="NCBI Taxonomy" id="7064"/>
    <lineage>
        <taxon>Eukaryota</taxon>
        <taxon>Metazoa</taxon>
        <taxon>Ecdysozoa</taxon>
        <taxon>Arthropoda</taxon>
        <taxon>Hexapoda</taxon>
        <taxon>Insecta</taxon>
        <taxon>Pterygota</taxon>
        <taxon>Neoptera</taxon>
        <taxon>Endopterygota</taxon>
        <taxon>Coleoptera</taxon>
        <taxon>Polyphaga</taxon>
        <taxon>Scarabaeiformia</taxon>
        <taxon>Scarabaeidae</taxon>
        <taxon>Rutelinae</taxon>
        <taxon>Popillia</taxon>
    </lineage>
</organism>